<keyword evidence="1" id="KW-0175">Coiled coil</keyword>
<comment type="caution">
    <text evidence="3">The sequence shown here is derived from an EMBL/GenBank/DDBJ whole genome shotgun (WGS) entry which is preliminary data.</text>
</comment>
<dbReference type="RefSeq" id="WP_172231297.1">
    <property type="nucleotide sequence ID" value="NZ_CP035946.1"/>
</dbReference>
<proteinExistence type="predicted"/>
<feature type="coiled-coil region" evidence="1">
    <location>
        <begin position="55"/>
        <end position="85"/>
    </location>
</feature>
<feature type="transmembrane region" description="Helical" evidence="2">
    <location>
        <begin position="33"/>
        <end position="53"/>
    </location>
</feature>
<keyword evidence="2" id="KW-0812">Transmembrane</keyword>
<dbReference type="Proteomes" id="UP000786183">
    <property type="component" value="Unassembled WGS sequence"/>
</dbReference>
<keyword evidence="2" id="KW-0472">Membrane</keyword>
<gene>
    <name evidence="3" type="ORF">AVCANL283_05375</name>
</gene>
<keyword evidence="2" id="KW-1133">Transmembrane helix</keyword>
<evidence type="ECO:0000313" key="3">
    <source>
        <dbReference type="EMBL" id="MBZ7987528.1"/>
    </source>
</evidence>
<evidence type="ECO:0000256" key="2">
    <source>
        <dbReference type="SAM" id="Phobius"/>
    </source>
</evidence>
<name>A0ABS7WRZ4_9BACT</name>
<accession>A0ABS7WRZ4</accession>
<evidence type="ECO:0000313" key="4">
    <source>
        <dbReference type="Proteomes" id="UP000786183"/>
    </source>
</evidence>
<evidence type="ECO:0008006" key="5">
    <source>
        <dbReference type="Google" id="ProtNLM"/>
    </source>
</evidence>
<reference evidence="3 4" key="1">
    <citation type="submission" date="2020-07" db="EMBL/GenBank/DDBJ databases">
        <title>Transfer of Campylobacter canadensis to the novel genus Avispirillum gen. nov., that also includes two novel species recovered from migratory waterfowl: Avispirillum anseris sp. nov. and Avispirillum brantae sp. nov.</title>
        <authorList>
            <person name="Miller W.G."/>
            <person name="Chapman M.H."/>
            <person name="Yee E."/>
            <person name="Inglis G.D."/>
        </authorList>
    </citation>
    <scope>NUCLEOTIDE SEQUENCE [LARGE SCALE GENOMIC DNA]</scope>
    <source>
        <strain evidence="3 4">L283</strain>
    </source>
</reference>
<feature type="transmembrane region" description="Helical" evidence="2">
    <location>
        <begin position="9"/>
        <end position="27"/>
    </location>
</feature>
<organism evidence="3 4">
    <name type="scientific">Campylobacter canadensis</name>
    <dbReference type="NCBI Taxonomy" id="449520"/>
    <lineage>
        <taxon>Bacteria</taxon>
        <taxon>Pseudomonadati</taxon>
        <taxon>Campylobacterota</taxon>
        <taxon>Epsilonproteobacteria</taxon>
        <taxon>Campylobacterales</taxon>
        <taxon>Campylobacteraceae</taxon>
        <taxon>Campylobacter</taxon>
    </lineage>
</organism>
<sequence length="86" mass="10120">MNNKKSFKFLNMVDVSFFLFLCLYISIDPYKNGINASNIAAFLPTLVVLLLMVHKNMKEENINKLQEKIKEQEELLNKLQEKKKNK</sequence>
<keyword evidence="4" id="KW-1185">Reference proteome</keyword>
<dbReference type="EMBL" id="JACGBB010000010">
    <property type="protein sequence ID" value="MBZ7987528.1"/>
    <property type="molecule type" value="Genomic_DNA"/>
</dbReference>
<evidence type="ECO:0000256" key="1">
    <source>
        <dbReference type="SAM" id="Coils"/>
    </source>
</evidence>
<protein>
    <recommendedName>
        <fullName evidence="5">Small hydrophobic protein</fullName>
    </recommendedName>
</protein>